<keyword evidence="3" id="KW-1185">Reference proteome</keyword>
<protein>
    <recommendedName>
        <fullName evidence="1">DUF6875 domain-containing protein</fullName>
    </recommendedName>
</protein>
<dbReference type="OrthoDB" id="8420726at2"/>
<reference evidence="2 3" key="1">
    <citation type="submission" date="2015-09" db="EMBL/GenBank/DDBJ databases">
        <title>Draft Genome Sequence of Bradyrhizobium manausense Strain BR 3351T, a Novel Symbiotic Nitrogen-Fixing Alphaproteobacterium Isolated from Brazilian Amazon Rain Forest.</title>
        <authorList>
            <person name="De Araujo J.L."/>
            <person name="Zilli J.E."/>
        </authorList>
    </citation>
    <scope>NUCLEOTIDE SEQUENCE [LARGE SCALE GENOMIC DNA]</scope>
    <source>
        <strain evidence="2 3">BR3351</strain>
    </source>
</reference>
<accession>A0A0R3DTE0</accession>
<gene>
    <name evidence="2" type="ORF">AOQ71_15385</name>
</gene>
<organism evidence="2 3">
    <name type="scientific">Bradyrhizobium manausense</name>
    <dbReference type="NCBI Taxonomy" id="989370"/>
    <lineage>
        <taxon>Bacteria</taxon>
        <taxon>Pseudomonadati</taxon>
        <taxon>Pseudomonadota</taxon>
        <taxon>Alphaproteobacteria</taxon>
        <taxon>Hyphomicrobiales</taxon>
        <taxon>Nitrobacteraceae</taxon>
        <taxon>Bradyrhizobium</taxon>
    </lineage>
</organism>
<dbReference type="Proteomes" id="UP000051936">
    <property type="component" value="Unassembled WGS sequence"/>
</dbReference>
<dbReference type="AlphaFoldDB" id="A0A0R3DTE0"/>
<name>A0A0R3DTE0_9BRAD</name>
<dbReference type="Pfam" id="PF21780">
    <property type="entry name" value="DUF6875"/>
    <property type="match status" value="1"/>
</dbReference>
<comment type="caution">
    <text evidence="2">The sequence shown here is derived from an EMBL/GenBank/DDBJ whole genome shotgun (WGS) entry which is preliminary data.</text>
</comment>
<evidence type="ECO:0000313" key="2">
    <source>
        <dbReference type="EMBL" id="KRQ12955.1"/>
    </source>
</evidence>
<dbReference type="EMBL" id="LJYG01000061">
    <property type="protein sequence ID" value="KRQ12955.1"/>
    <property type="molecule type" value="Genomic_DNA"/>
</dbReference>
<dbReference type="RefSeq" id="WP_057747517.1">
    <property type="nucleotide sequence ID" value="NZ_LJYG01000061.1"/>
</dbReference>
<dbReference type="STRING" id="989370.AOQ71_15385"/>
<sequence length="220" mass="25218">MRKIQSFVTTEDVISATRVLAWARNYLAREEEKVRRPYPPQTVCPYVEASIKANSLYMVFHNELNGEDAGSIADVILGYVNPFKEAPPFARHEQALKALLIVFPNIEEKFLGALDECHRTIKPKIVKSGLMIGQFHPRCREEAIHNPEWNAISRSPVPLVAIRNMTLHDIMFLHDDEQAFRAYESRFGSRFAQGGAFLYPYHKHLITCYERAKSAYAGHQ</sequence>
<feature type="domain" description="DUF6875" evidence="1">
    <location>
        <begin position="17"/>
        <end position="192"/>
    </location>
</feature>
<evidence type="ECO:0000313" key="3">
    <source>
        <dbReference type="Proteomes" id="UP000051936"/>
    </source>
</evidence>
<proteinExistence type="predicted"/>
<dbReference type="InterPro" id="IPR049240">
    <property type="entry name" value="DUF6875"/>
</dbReference>
<evidence type="ECO:0000259" key="1">
    <source>
        <dbReference type="Pfam" id="PF21780"/>
    </source>
</evidence>